<keyword evidence="2" id="KW-1185">Reference proteome</keyword>
<evidence type="ECO:0000313" key="1">
    <source>
        <dbReference type="EMBL" id="GAA1546959.1"/>
    </source>
</evidence>
<dbReference type="EMBL" id="BAAANC010000003">
    <property type="protein sequence ID" value="GAA1546959.1"/>
    <property type="molecule type" value="Genomic_DNA"/>
</dbReference>
<organism evidence="1 2">
    <name type="scientific">Kribbella lupini</name>
    <dbReference type="NCBI Taxonomy" id="291602"/>
    <lineage>
        <taxon>Bacteria</taxon>
        <taxon>Bacillati</taxon>
        <taxon>Actinomycetota</taxon>
        <taxon>Actinomycetes</taxon>
        <taxon>Propionibacteriales</taxon>
        <taxon>Kribbellaceae</taxon>
        <taxon>Kribbella</taxon>
    </lineage>
</organism>
<name>A0ABN2BXD9_9ACTN</name>
<dbReference type="RefSeq" id="WP_344179788.1">
    <property type="nucleotide sequence ID" value="NZ_BAAANC010000003.1"/>
</dbReference>
<comment type="caution">
    <text evidence="1">The sequence shown here is derived from an EMBL/GenBank/DDBJ whole genome shotgun (WGS) entry which is preliminary data.</text>
</comment>
<protein>
    <submittedName>
        <fullName evidence="1">Uncharacterized protein</fullName>
    </submittedName>
</protein>
<gene>
    <name evidence="1" type="ORF">GCM10009741_58170</name>
</gene>
<reference evidence="1 2" key="1">
    <citation type="journal article" date="2019" name="Int. J. Syst. Evol. Microbiol.">
        <title>The Global Catalogue of Microorganisms (GCM) 10K type strain sequencing project: providing services to taxonomists for standard genome sequencing and annotation.</title>
        <authorList>
            <consortium name="The Broad Institute Genomics Platform"/>
            <consortium name="The Broad Institute Genome Sequencing Center for Infectious Disease"/>
            <person name="Wu L."/>
            <person name="Ma J."/>
        </authorList>
    </citation>
    <scope>NUCLEOTIDE SEQUENCE [LARGE SCALE GENOMIC DNA]</scope>
    <source>
        <strain evidence="1 2">JCM 14303</strain>
    </source>
</reference>
<evidence type="ECO:0000313" key="2">
    <source>
        <dbReference type="Proteomes" id="UP001500363"/>
    </source>
</evidence>
<sequence>MEYLKGTANASAGAIYLVCRYLTRFGTALTGTEIRSALRPFPEHRVADEEPKDTDLLGSSLKLAAGIGLIHEHANSGWTVDSPIAEGLRAAGDDGIRWFRSELLRRINAEALDALANRGKAADLVLGMAWFLQQDPLKPLGTTYGNGAEASIGKLAHTDGTLVNAVVGSEQWRPFLRWILALGLARNVDVPGAKVVVADASTAIADSLSQLPTSERAKDWLNELQIRLPIFGATALLAALPAPRAGWHDIPPAVSLGLLKLEKRGVIKMESADDGRGVVTVGLGNNPRQVGIITVTGAVA</sequence>
<proteinExistence type="predicted"/>
<dbReference type="Proteomes" id="UP001500363">
    <property type="component" value="Unassembled WGS sequence"/>
</dbReference>
<accession>A0ABN2BXD9</accession>